<keyword evidence="3" id="KW-1133">Transmembrane helix</keyword>
<proteinExistence type="inferred from homology"/>
<keyword evidence="4" id="KW-0282">Flagellum</keyword>
<keyword evidence="4" id="KW-0966">Cell projection</keyword>
<feature type="compositionally biased region" description="Basic and acidic residues" evidence="2">
    <location>
        <begin position="1"/>
        <end position="14"/>
    </location>
</feature>
<dbReference type="OrthoDB" id="9807950at2"/>
<name>A0A1W6LAQ2_9BURK</name>
<feature type="transmembrane region" description="Helical" evidence="3">
    <location>
        <begin position="92"/>
        <end position="116"/>
    </location>
</feature>
<dbReference type="EMBL" id="CP015118">
    <property type="protein sequence ID" value="ARN21248.1"/>
    <property type="molecule type" value="Genomic_DNA"/>
</dbReference>
<dbReference type="InterPro" id="IPR006135">
    <property type="entry name" value="T3SS_substrate_exporter"/>
</dbReference>
<dbReference type="GO" id="GO:0009306">
    <property type="term" value="P:protein secretion"/>
    <property type="evidence" value="ECO:0007669"/>
    <property type="project" value="InterPro"/>
</dbReference>
<keyword evidence="4" id="KW-0969">Cilium</keyword>
<dbReference type="AlphaFoldDB" id="A0A1W6LAQ2"/>
<feature type="transmembrane region" description="Helical" evidence="3">
    <location>
        <begin position="182"/>
        <end position="215"/>
    </location>
</feature>
<evidence type="ECO:0000313" key="4">
    <source>
        <dbReference type="EMBL" id="ARN21248.1"/>
    </source>
</evidence>
<comment type="similarity">
    <text evidence="1">Belongs to the type III secretion exporter family.</text>
</comment>
<keyword evidence="5" id="KW-1185">Reference proteome</keyword>
<dbReference type="PANTHER" id="PTHR30531:SF12">
    <property type="entry name" value="FLAGELLAR BIOSYNTHETIC PROTEIN FLHB"/>
    <property type="match status" value="1"/>
</dbReference>
<dbReference type="KEGG" id="rgu:A4W93_15825"/>
<protein>
    <submittedName>
        <fullName evidence="4">Flagellar biosynthetic protein FlhB</fullName>
    </submittedName>
</protein>
<accession>A0A1W6LAQ2</accession>
<evidence type="ECO:0000256" key="1">
    <source>
        <dbReference type="ARBA" id="ARBA00010690"/>
    </source>
</evidence>
<dbReference type="Pfam" id="PF01312">
    <property type="entry name" value="Bac_export_2"/>
    <property type="match status" value="1"/>
</dbReference>
<organism evidence="4 5">
    <name type="scientific">Piscinibacter gummiphilus</name>
    <dbReference type="NCBI Taxonomy" id="946333"/>
    <lineage>
        <taxon>Bacteria</taxon>
        <taxon>Pseudomonadati</taxon>
        <taxon>Pseudomonadota</taxon>
        <taxon>Betaproteobacteria</taxon>
        <taxon>Burkholderiales</taxon>
        <taxon>Sphaerotilaceae</taxon>
        <taxon>Piscinibacter</taxon>
    </lineage>
</organism>
<feature type="transmembrane region" description="Helical" evidence="3">
    <location>
        <begin position="33"/>
        <end position="54"/>
    </location>
</feature>
<evidence type="ECO:0000256" key="3">
    <source>
        <dbReference type="SAM" id="Phobius"/>
    </source>
</evidence>
<dbReference type="GO" id="GO:0005886">
    <property type="term" value="C:plasma membrane"/>
    <property type="evidence" value="ECO:0007669"/>
    <property type="project" value="TreeGrafter"/>
</dbReference>
<gene>
    <name evidence="4" type="ORF">A4W93_15825</name>
</gene>
<keyword evidence="3" id="KW-0472">Membrane</keyword>
<dbReference type="SUPFAM" id="SSF160544">
    <property type="entry name" value="EscU C-terminal domain-like"/>
    <property type="match status" value="1"/>
</dbReference>
<dbReference type="STRING" id="946333.A4W93_15825"/>
<dbReference type="Gene3D" id="6.10.250.2080">
    <property type="match status" value="1"/>
</dbReference>
<dbReference type="Gene3D" id="3.40.1690.10">
    <property type="entry name" value="secretion proteins EscU"/>
    <property type="match status" value="1"/>
</dbReference>
<dbReference type="RefSeq" id="WP_085751536.1">
    <property type="nucleotide sequence ID" value="NZ_BSPR01000004.1"/>
</dbReference>
<sequence>MSDSSSGDKSEKPSQQKLRKAREEGQIVRSRDLATAIGIIVSLKLVVFLVPQYLDDFRALFSQGFALYGSEGAIDNVWSQTFTMTMMLIVKMMVPLLVVPLAAIIGSMIPGGWSVTTKHWMPRMDRLSPAKNLGRIVTPKHLSDTAVSVLKACTILAVLWHVGRSTAAEHVALQAMTLDRAIAAGAGLLLDGVMAMVVVFIIFAVIDVPVQAFFFQRGQRMTKQEVKEEHKSNEGRPEVKSRIRQLQRQMAQRGVRKSVPTADVIIVNPEHFSVALKYDDRRAEAPYVVAKGIDEMAFYIRRIAAEHGIETVALPPLARAIYHTSQVNQQIPMPLYHAVAQVLTYVLQLKAFRTGQRVREPSLPTDLAVPEHLSDPSEGTPA</sequence>
<dbReference type="PRINTS" id="PR00950">
    <property type="entry name" value="TYPE3IMSPROT"/>
</dbReference>
<reference evidence="4 5" key="1">
    <citation type="submission" date="2016-04" db="EMBL/GenBank/DDBJ databases">
        <title>Complete genome sequence of natural rubber-degrading, novel Gram-negative bacterium, Rhizobacter gummiphilus strain NS21.</title>
        <authorList>
            <person name="Tabata M."/>
            <person name="Kasai D."/>
            <person name="Fukuda M."/>
        </authorList>
    </citation>
    <scope>NUCLEOTIDE SEQUENCE [LARGE SCALE GENOMIC DNA]</scope>
    <source>
        <strain evidence="4 5">NS21</strain>
    </source>
</reference>
<feature type="region of interest" description="Disordered" evidence="2">
    <location>
        <begin position="1"/>
        <end position="23"/>
    </location>
</feature>
<keyword evidence="3" id="KW-0812">Transmembrane</keyword>
<dbReference type="InterPro" id="IPR029025">
    <property type="entry name" value="T3SS_substrate_exporter_C"/>
</dbReference>
<feature type="region of interest" description="Disordered" evidence="2">
    <location>
        <begin position="363"/>
        <end position="382"/>
    </location>
</feature>
<evidence type="ECO:0000313" key="5">
    <source>
        <dbReference type="Proteomes" id="UP000193427"/>
    </source>
</evidence>
<dbReference type="Proteomes" id="UP000193427">
    <property type="component" value="Chromosome"/>
</dbReference>
<evidence type="ECO:0000256" key="2">
    <source>
        <dbReference type="SAM" id="MobiDB-lite"/>
    </source>
</evidence>
<dbReference type="PANTHER" id="PTHR30531">
    <property type="entry name" value="FLAGELLAR BIOSYNTHETIC PROTEIN FLHB"/>
    <property type="match status" value="1"/>
</dbReference>